<keyword evidence="5" id="KW-0378">Hydrolase</keyword>
<reference evidence="8 9" key="1">
    <citation type="submission" date="2022-01" db="EMBL/GenBank/DDBJ databases">
        <title>A chromosomal length assembly of Cordylochernes scorpioides.</title>
        <authorList>
            <person name="Zeh D."/>
            <person name="Zeh J."/>
        </authorList>
    </citation>
    <scope>NUCLEOTIDE SEQUENCE [LARGE SCALE GENOMIC DNA]</scope>
    <source>
        <strain evidence="8">IN4F17</strain>
        <tissue evidence="8">Whole Body</tissue>
    </source>
</reference>
<dbReference type="InterPro" id="IPR043502">
    <property type="entry name" value="DNA/RNA_pol_sf"/>
</dbReference>
<gene>
    <name evidence="8" type="ORF">LAZ67_3003835</name>
</gene>
<evidence type="ECO:0000256" key="5">
    <source>
        <dbReference type="ARBA" id="ARBA00022801"/>
    </source>
</evidence>
<dbReference type="PANTHER" id="PTHR37984:SF5">
    <property type="entry name" value="PROTEIN NYNRIN-LIKE"/>
    <property type="match status" value="1"/>
</dbReference>
<organism evidence="8 9">
    <name type="scientific">Cordylochernes scorpioides</name>
    <dbReference type="NCBI Taxonomy" id="51811"/>
    <lineage>
        <taxon>Eukaryota</taxon>
        <taxon>Metazoa</taxon>
        <taxon>Ecdysozoa</taxon>
        <taxon>Arthropoda</taxon>
        <taxon>Chelicerata</taxon>
        <taxon>Arachnida</taxon>
        <taxon>Pseudoscorpiones</taxon>
        <taxon>Cheliferoidea</taxon>
        <taxon>Chernetidae</taxon>
        <taxon>Cordylochernes</taxon>
    </lineage>
</organism>
<proteinExistence type="predicted"/>
<sequence>MFTVEGVRGQGVFKQVYPDGKTYTVQNFSRALRAHERNYSISELQCLAIVESVDNFRVCLMDRKFAMFSDHPALQWLKEIKNPSDRLFRWRLRLSRYEYEVRSINGVQQYETDVITRNPFCGFLDASLIKSHQPSPSGNSSLTIDHNGLHTVSRNGVKLLIYHVVSDAQKQTPSIHRVALNVDVCDVRVGYQTSLVHGSQPPENDSDRREQQADVTNFEAGASSEPHLLTQGDLNELGLVNNEFVPEGQIINQNYYIDVLRRLREAVRQKPPEKWHQKNSLLHHYNARQNTAVTLQLYLAKHGITLLPQPPYSPELAPNDFLFYPKIKKGRRFDSIPEMKENTMNSLKSLKDEDFQRCFDI</sequence>
<name>A0ABY6KA74_9ARAC</name>
<protein>
    <recommendedName>
        <fullName evidence="7">Reverse transcriptase RNase H-like domain-containing protein</fullName>
    </recommendedName>
</protein>
<evidence type="ECO:0000259" key="7">
    <source>
        <dbReference type="Pfam" id="PF17917"/>
    </source>
</evidence>
<dbReference type="Pfam" id="PF17917">
    <property type="entry name" value="RT_RNaseH"/>
    <property type="match status" value="1"/>
</dbReference>
<keyword evidence="4" id="KW-0255">Endonuclease</keyword>
<accession>A0ABY6KA74</accession>
<keyword evidence="9" id="KW-1185">Reference proteome</keyword>
<evidence type="ECO:0000256" key="6">
    <source>
        <dbReference type="ARBA" id="ARBA00022918"/>
    </source>
</evidence>
<evidence type="ECO:0000313" key="9">
    <source>
        <dbReference type="Proteomes" id="UP001235939"/>
    </source>
</evidence>
<dbReference type="InterPro" id="IPR036397">
    <property type="entry name" value="RNaseH_sf"/>
</dbReference>
<dbReference type="Gene3D" id="3.30.420.10">
    <property type="entry name" value="Ribonuclease H-like superfamily/Ribonuclease H"/>
    <property type="match status" value="1"/>
</dbReference>
<evidence type="ECO:0000256" key="1">
    <source>
        <dbReference type="ARBA" id="ARBA00022679"/>
    </source>
</evidence>
<dbReference type="Proteomes" id="UP001235939">
    <property type="component" value="Chromosome 03"/>
</dbReference>
<dbReference type="SUPFAM" id="SSF56672">
    <property type="entry name" value="DNA/RNA polymerases"/>
    <property type="match status" value="1"/>
</dbReference>
<evidence type="ECO:0000256" key="2">
    <source>
        <dbReference type="ARBA" id="ARBA00022695"/>
    </source>
</evidence>
<dbReference type="EMBL" id="CP092865">
    <property type="protein sequence ID" value="UYV65289.1"/>
    <property type="molecule type" value="Genomic_DNA"/>
</dbReference>
<keyword evidence="2" id="KW-0548">Nucleotidyltransferase</keyword>
<dbReference type="InterPro" id="IPR050951">
    <property type="entry name" value="Retrovirus_Pol_polyprotein"/>
</dbReference>
<keyword evidence="1" id="KW-0808">Transferase</keyword>
<keyword evidence="6" id="KW-0695">RNA-directed DNA polymerase</keyword>
<evidence type="ECO:0000256" key="4">
    <source>
        <dbReference type="ARBA" id="ARBA00022759"/>
    </source>
</evidence>
<dbReference type="PANTHER" id="PTHR37984">
    <property type="entry name" value="PROTEIN CBG26694"/>
    <property type="match status" value="1"/>
</dbReference>
<evidence type="ECO:0000313" key="8">
    <source>
        <dbReference type="EMBL" id="UYV65289.1"/>
    </source>
</evidence>
<dbReference type="InterPro" id="IPR041373">
    <property type="entry name" value="RT_RNaseH"/>
</dbReference>
<evidence type="ECO:0000256" key="3">
    <source>
        <dbReference type="ARBA" id="ARBA00022722"/>
    </source>
</evidence>
<keyword evidence="3" id="KW-0540">Nuclease</keyword>
<feature type="domain" description="Reverse transcriptase RNase H-like" evidence="7">
    <location>
        <begin position="11"/>
        <end position="97"/>
    </location>
</feature>